<dbReference type="Proteomes" id="UP000544095">
    <property type="component" value="Unassembled WGS sequence"/>
</dbReference>
<dbReference type="AlphaFoldDB" id="A0A8H5NZS1"/>
<protein>
    <submittedName>
        <fullName evidence="2">Uncharacterized protein</fullName>
    </submittedName>
</protein>
<feature type="compositionally biased region" description="Acidic residues" evidence="1">
    <location>
        <begin position="49"/>
        <end position="62"/>
    </location>
</feature>
<organism evidence="2 3">
    <name type="scientific">Fusarium pseudoanthophilum</name>
    <dbReference type="NCBI Taxonomy" id="48495"/>
    <lineage>
        <taxon>Eukaryota</taxon>
        <taxon>Fungi</taxon>
        <taxon>Dikarya</taxon>
        <taxon>Ascomycota</taxon>
        <taxon>Pezizomycotina</taxon>
        <taxon>Sordariomycetes</taxon>
        <taxon>Hypocreomycetidae</taxon>
        <taxon>Hypocreales</taxon>
        <taxon>Nectriaceae</taxon>
        <taxon>Fusarium</taxon>
        <taxon>Fusarium fujikuroi species complex</taxon>
    </lineage>
</organism>
<reference evidence="2 3" key="1">
    <citation type="submission" date="2020-05" db="EMBL/GenBank/DDBJ databases">
        <title>Identification and distribution of gene clusters putatively required for synthesis of sphingolipid metabolism inhibitors in phylogenetically diverse species of the filamentous fungus Fusarium.</title>
        <authorList>
            <person name="Kim H.-S."/>
            <person name="Busman M."/>
            <person name="Brown D.W."/>
            <person name="Divon H."/>
            <person name="Uhlig S."/>
            <person name="Proctor R.H."/>
        </authorList>
    </citation>
    <scope>NUCLEOTIDE SEQUENCE [LARGE SCALE GENOMIC DNA]</scope>
    <source>
        <strain evidence="2 3">NRRL 25211</strain>
    </source>
</reference>
<feature type="region of interest" description="Disordered" evidence="1">
    <location>
        <begin position="25"/>
        <end position="105"/>
    </location>
</feature>
<accession>A0A8H5NZS1</accession>
<feature type="compositionally biased region" description="Basic and acidic residues" evidence="1">
    <location>
        <begin position="72"/>
        <end position="82"/>
    </location>
</feature>
<comment type="caution">
    <text evidence="2">The sequence shown here is derived from an EMBL/GenBank/DDBJ whole genome shotgun (WGS) entry which is preliminary data.</text>
</comment>
<evidence type="ECO:0000256" key="1">
    <source>
        <dbReference type="SAM" id="MobiDB-lite"/>
    </source>
</evidence>
<sequence>MSPTIRFLSSYNLAVLPRLSIFQQRDEEGLDSVPESEQVEDKTELGLESNDEESDEDDDPDEGFPVSIPSHGGDDTKNDHTDNGAVLKKVCGQPTRPRGLRRPLS</sequence>
<evidence type="ECO:0000313" key="2">
    <source>
        <dbReference type="EMBL" id="KAF5585531.1"/>
    </source>
</evidence>
<proteinExistence type="predicted"/>
<gene>
    <name evidence="2" type="ORF">FPANT_7478</name>
</gene>
<keyword evidence="3" id="KW-1185">Reference proteome</keyword>
<evidence type="ECO:0000313" key="3">
    <source>
        <dbReference type="Proteomes" id="UP000544095"/>
    </source>
</evidence>
<name>A0A8H5NZS1_9HYPO</name>
<dbReference type="EMBL" id="JAAOAR010000367">
    <property type="protein sequence ID" value="KAF5585531.1"/>
    <property type="molecule type" value="Genomic_DNA"/>
</dbReference>